<dbReference type="InterPro" id="IPR029787">
    <property type="entry name" value="Nucleotide_cyclase"/>
</dbReference>
<dbReference type="Proteomes" id="UP001193035">
    <property type="component" value="Unassembled WGS sequence"/>
</dbReference>
<evidence type="ECO:0000259" key="1">
    <source>
        <dbReference type="PROSITE" id="PS50125"/>
    </source>
</evidence>
<organism evidence="2 3">
    <name type="scientific">Ruegeria sediminis</name>
    <dbReference type="NCBI Taxonomy" id="2583820"/>
    <lineage>
        <taxon>Bacteria</taxon>
        <taxon>Pseudomonadati</taxon>
        <taxon>Pseudomonadota</taxon>
        <taxon>Alphaproteobacteria</taxon>
        <taxon>Rhodobacterales</taxon>
        <taxon>Roseobacteraceae</taxon>
        <taxon>Ruegeria</taxon>
    </lineage>
</organism>
<dbReference type="InterPro" id="IPR050697">
    <property type="entry name" value="Adenylyl/Guanylyl_Cyclase_3/4"/>
</dbReference>
<dbReference type="CDD" id="cd07302">
    <property type="entry name" value="CHD"/>
    <property type="match status" value="1"/>
</dbReference>
<proteinExistence type="predicted"/>
<dbReference type="EMBL" id="VCPD01000007">
    <property type="protein sequence ID" value="TMV04786.1"/>
    <property type="molecule type" value="Genomic_DNA"/>
</dbReference>
<dbReference type="PANTHER" id="PTHR43081:SF11">
    <property type="entry name" value="BLR2264 PROTEIN"/>
    <property type="match status" value="1"/>
</dbReference>
<dbReference type="PANTHER" id="PTHR43081">
    <property type="entry name" value="ADENYLATE CYCLASE, TERMINAL-DIFFERENTIATION SPECIFIC-RELATED"/>
    <property type="match status" value="1"/>
</dbReference>
<gene>
    <name evidence="2" type="ORF">FGK63_17025</name>
</gene>
<accession>A0ABY2WU64</accession>
<protein>
    <submittedName>
        <fullName evidence="2">Adenylate/guanylate cyclase domain-containing protein</fullName>
    </submittedName>
</protein>
<evidence type="ECO:0000313" key="3">
    <source>
        <dbReference type="Proteomes" id="UP001193035"/>
    </source>
</evidence>
<reference evidence="2 3" key="1">
    <citation type="submission" date="2019-05" db="EMBL/GenBank/DDBJ databases">
        <title>Ruegeria sp. nov., isolated from tidal flat.</title>
        <authorList>
            <person name="Kim W."/>
        </authorList>
    </citation>
    <scope>NUCLEOTIDE SEQUENCE [LARGE SCALE GENOMIC DNA]</scope>
    <source>
        <strain evidence="2 3">CAU 1488</strain>
    </source>
</reference>
<dbReference type="PROSITE" id="PS50125">
    <property type="entry name" value="GUANYLATE_CYCLASE_2"/>
    <property type="match status" value="1"/>
</dbReference>
<dbReference type="Gene3D" id="3.30.70.1230">
    <property type="entry name" value="Nucleotide cyclase"/>
    <property type="match status" value="1"/>
</dbReference>
<dbReference type="SMART" id="SM00044">
    <property type="entry name" value="CYCc"/>
    <property type="match status" value="1"/>
</dbReference>
<dbReference type="SUPFAM" id="SSF55073">
    <property type="entry name" value="Nucleotide cyclase"/>
    <property type="match status" value="1"/>
</dbReference>
<name>A0ABY2WU64_9RHOB</name>
<dbReference type="InterPro" id="IPR001054">
    <property type="entry name" value="A/G_cyclase"/>
</dbReference>
<feature type="domain" description="Guanylate cyclase" evidence="1">
    <location>
        <begin position="211"/>
        <end position="337"/>
    </location>
</feature>
<comment type="caution">
    <text evidence="2">The sequence shown here is derived from an EMBL/GenBank/DDBJ whole genome shotgun (WGS) entry which is preliminary data.</text>
</comment>
<evidence type="ECO:0000313" key="2">
    <source>
        <dbReference type="EMBL" id="TMV04786.1"/>
    </source>
</evidence>
<dbReference type="Pfam" id="PF00211">
    <property type="entry name" value="Guanylate_cyc"/>
    <property type="match status" value="1"/>
</dbReference>
<dbReference type="RefSeq" id="WP_138844492.1">
    <property type="nucleotide sequence ID" value="NZ_VCPD01000007.1"/>
</dbReference>
<keyword evidence="3" id="KW-1185">Reference proteome</keyword>
<sequence length="382" mass="41612">MATRPDLGDITTWLLTRGRSARDIAAMLDGLCRNLLEAGLRLERATVGAPLMHPIARSCFAIWHPESGATQRELVWDEAGLEKIRNSPMYPIYTEGTGTDWRLDDGAQVTRFDVGPELRAEGFTHYVAFALPFADGSFKAFTIQTRSHDGFSTGELDLVRGLVPAIAAAVEHHVQRGLAAILMNTFVGERAGMRVLEGQIHRGDGDTIRAVIWMSDIRAFTRLAAEKPPGEVIGLLNRCFETVTGAIARNGGEVLKFIGDAVLGIFPVEADDADAVRRAEAALDALRRDMGGADWPSDLTLGVALHLGEVFYGNIGGETRLDFTVIGPSVNLVSRVEGLCRPLDEPVLVTAPVAELSRRRYRSCGRQKIKGVDRPVEVFAPE</sequence>